<proteinExistence type="predicted"/>
<dbReference type="AlphaFoldDB" id="A0AAU0UT36"/>
<name>A0AAU0UT36_9FIRM</name>
<keyword evidence="2" id="KW-1185">Reference proteome</keyword>
<dbReference type="EMBL" id="CP121694">
    <property type="protein sequence ID" value="WRO23406.1"/>
    <property type="molecule type" value="Genomic_DNA"/>
</dbReference>
<evidence type="ECO:0000313" key="1">
    <source>
        <dbReference type="EMBL" id="WRO23406.1"/>
    </source>
</evidence>
<organism evidence="1 2">
    <name type="scientific">Metallumcola ferriviriculae</name>
    <dbReference type="NCBI Taxonomy" id="3039180"/>
    <lineage>
        <taxon>Bacteria</taxon>
        <taxon>Bacillati</taxon>
        <taxon>Bacillota</taxon>
        <taxon>Clostridia</taxon>
        <taxon>Neomoorellales</taxon>
        <taxon>Desulfitibacteraceae</taxon>
        <taxon>Metallumcola</taxon>
    </lineage>
</organism>
<reference evidence="1 2" key="1">
    <citation type="submission" date="2023-04" db="EMBL/GenBank/DDBJ databases">
        <authorList>
            <person name="Hsu D."/>
        </authorList>
    </citation>
    <scope>NUCLEOTIDE SEQUENCE [LARGE SCALE GENOMIC DNA]</scope>
    <source>
        <strain evidence="1 2">MK1</strain>
    </source>
</reference>
<dbReference type="RefSeq" id="WP_366922791.1">
    <property type="nucleotide sequence ID" value="NZ_CP121694.1"/>
</dbReference>
<dbReference type="KEGG" id="dbc:MFMK1_003266"/>
<sequence length="86" mass="10301">MIIKITQIQKDFLTKKVLQDRMELINEIMKGWLIQGKWQVDISNSVADEMRDLCSEMLQIIGFDEHYKLTKYGKMLEELIDIFYIE</sequence>
<accession>A0AAU0UT36</accession>
<gene>
    <name evidence="1" type="ORF">MFMK1_003266</name>
</gene>
<protein>
    <submittedName>
        <fullName evidence="1">Uncharacterized protein</fullName>
    </submittedName>
</protein>
<evidence type="ECO:0000313" key="2">
    <source>
        <dbReference type="Proteomes" id="UP001329915"/>
    </source>
</evidence>
<dbReference type="Proteomes" id="UP001329915">
    <property type="component" value="Chromosome"/>
</dbReference>